<evidence type="ECO:0000259" key="8">
    <source>
        <dbReference type="PROSITE" id="PS50109"/>
    </source>
</evidence>
<keyword evidence="3 6" id="KW-0597">Phosphoprotein</keyword>
<dbReference type="CDD" id="cd17580">
    <property type="entry name" value="REC_2_DhkD-like"/>
    <property type="match status" value="1"/>
</dbReference>
<dbReference type="STRING" id="1760988.SAMN02949497_4604"/>
<dbReference type="InterPro" id="IPR004358">
    <property type="entry name" value="Sig_transdc_His_kin-like_C"/>
</dbReference>
<dbReference type="EMBL" id="FXAM01000001">
    <property type="protein sequence ID" value="SMF97185.1"/>
    <property type="molecule type" value="Genomic_DNA"/>
</dbReference>
<evidence type="ECO:0000256" key="4">
    <source>
        <dbReference type="ARBA" id="ARBA00022679"/>
    </source>
</evidence>
<dbReference type="NCBIfam" id="TIGR00229">
    <property type="entry name" value="sensory_box"/>
    <property type="match status" value="1"/>
</dbReference>
<dbReference type="Pfam" id="PF00072">
    <property type="entry name" value="Response_reg"/>
    <property type="match status" value="1"/>
</dbReference>
<dbReference type="SMART" id="SM00388">
    <property type="entry name" value="HisKA"/>
    <property type="match status" value="1"/>
</dbReference>
<evidence type="ECO:0000313" key="11">
    <source>
        <dbReference type="EMBL" id="SMF97185.1"/>
    </source>
</evidence>
<feature type="region of interest" description="Disordered" evidence="7">
    <location>
        <begin position="1"/>
        <end position="46"/>
    </location>
</feature>
<dbReference type="GO" id="GO:0009927">
    <property type="term" value="F:histidine phosphotransfer kinase activity"/>
    <property type="evidence" value="ECO:0007669"/>
    <property type="project" value="TreeGrafter"/>
</dbReference>
<evidence type="ECO:0000256" key="5">
    <source>
        <dbReference type="ARBA" id="ARBA00022777"/>
    </source>
</evidence>
<dbReference type="FunFam" id="3.30.565.10:FF:000006">
    <property type="entry name" value="Sensor histidine kinase WalK"/>
    <property type="match status" value="1"/>
</dbReference>
<gene>
    <name evidence="11" type="ORF">SAMN02949497_4604</name>
</gene>
<evidence type="ECO:0000256" key="2">
    <source>
        <dbReference type="ARBA" id="ARBA00012438"/>
    </source>
</evidence>
<proteinExistence type="predicted"/>
<dbReference type="CDD" id="cd00082">
    <property type="entry name" value="HisKA"/>
    <property type="match status" value="1"/>
</dbReference>
<dbReference type="InterPro" id="IPR001789">
    <property type="entry name" value="Sig_transdc_resp-reg_receiver"/>
</dbReference>
<dbReference type="InterPro" id="IPR036097">
    <property type="entry name" value="HisK_dim/P_sf"/>
</dbReference>
<keyword evidence="12" id="KW-1185">Reference proteome</keyword>
<sequence>MERNSILVPSPLAPGGHGAHILKQPESQDASHPPSHPPAPSPEFADNPWLDELPHIVWVADPDGGAVHFNHAGRDYMGADPAGADWSAWVHPEDGPVLGAAWTESRPYAVEARLRRRDGAYRWFRIVGKPLPDAGDGIAHWLGTCDDIHEYKQTEHALASKHALLATAPIGLACLDLELRYVQINSALADMNGLPVDAHLGRSVAEVLPELWPGLAPVLQRVLDNGEALVDLELSGETAAEPGITRHWLAGYFPLRVETALVGLGAAVLEITPFKRTEALLRESRDFKRAVLDSMEAQIAVLDRDGVIVEVNAPWHSSALARGSEPGRPAPRTGIGTNYLEVCRACQGPSSEHVLEAHDGIRAVLDGALPCFQLEYPCHIPDQEEWYSMKVTPLGPDIRGAVVAHSRITEYKRIEVKLAEQARQLREADRRKDEFIAMLAHELRNPLAPIGNALKIMGHTDGLPVRAAWCRGVVERQVEHLTRLIDDLLDVSRINHGRIELKREPLALQEVARQAVETSRPLFESRHQRFSLAAPREPIWIEGDRIRLAQVIANLLNNAAKYTGEGGRITLALEARPGHVDIRVRDTGCGIDPACLPNLFELFYQADHSLDRAQGGLGIGLSLVRRLVEMHGGEVRAFSAGRGRGSEFVVSLRRLYSVPVPSAAPLPGPSPAGLKKILIVDDNQDAAESLGLLLGLGGHRVWIAHDGPDALTMALAEPPEVVLLDIGLPGMDGYAVARAMRGSAGTDRPTIIALTGYGQPEDREKTRAAGFDAHLVKPVDLDTLNRLLGAADRGP</sequence>
<evidence type="ECO:0000256" key="6">
    <source>
        <dbReference type="PROSITE-ProRule" id="PRU00169"/>
    </source>
</evidence>
<dbReference type="Proteomes" id="UP000192923">
    <property type="component" value="Unassembled WGS sequence"/>
</dbReference>
<organism evidence="11 12">
    <name type="scientific">Methylomagnum ishizawai</name>
    <dbReference type="NCBI Taxonomy" id="1760988"/>
    <lineage>
        <taxon>Bacteria</taxon>
        <taxon>Pseudomonadati</taxon>
        <taxon>Pseudomonadota</taxon>
        <taxon>Gammaproteobacteria</taxon>
        <taxon>Methylococcales</taxon>
        <taxon>Methylococcaceae</taxon>
        <taxon>Methylomagnum</taxon>
    </lineage>
</organism>
<dbReference type="InterPro" id="IPR000700">
    <property type="entry name" value="PAS-assoc_C"/>
</dbReference>
<dbReference type="Pfam" id="PF08448">
    <property type="entry name" value="PAS_4"/>
    <property type="match status" value="2"/>
</dbReference>
<dbReference type="EC" id="2.7.13.3" evidence="2"/>
<dbReference type="InterPro" id="IPR003594">
    <property type="entry name" value="HATPase_dom"/>
</dbReference>
<keyword evidence="5" id="KW-0418">Kinase</keyword>
<comment type="catalytic activity">
    <reaction evidence="1">
        <text>ATP + protein L-histidine = ADP + protein N-phospho-L-histidine.</text>
        <dbReference type="EC" id="2.7.13.3"/>
    </reaction>
</comment>
<dbReference type="PROSITE" id="PS50113">
    <property type="entry name" value="PAC"/>
    <property type="match status" value="1"/>
</dbReference>
<dbReference type="Gene3D" id="3.40.50.2300">
    <property type="match status" value="1"/>
</dbReference>
<dbReference type="InterPro" id="IPR005467">
    <property type="entry name" value="His_kinase_dom"/>
</dbReference>
<dbReference type="GO" id="GO:0005886">
    <property type="term" value="C:plasma membrane"/>
    <property type="evidence" value="ECO:0007669"/>
    <property type="project" value="UniProtKB-ARBA"/>
</dbReference>
<dbReference type="SUPFAM" id="SSF55874">
    <property type="entry name" value="ATPase domain of HSP90 chaperone/DNA topoisomerase II/histidine kinase"/>
    <property type="match status" value="1"/>
</dbReference>
<feature type="domain" description="Histidine kinase" evidence="8">
    <location>
        <begin position="438"/>
        <end position="656"/>
    </location>
</feature>
<evidence type="ECO:0000256" key="7">
    <source>
        <dbReference type="SAM" id="MobiDB-lite"/>
    </source>
</evidence>
<keyword evidence="4" id="KW-0808">Transferase</keyword>
<protein>
    <recommendedName>
        <fullName evidence="2">histidine kinase</fullName>
        <ecNumber evidence="2">2.7.13.3</ecNumber>
    </recommendedName>
</protein>
<dbReference type="SUPFAM" id="SSF55785">
    <property type="entry name" value="PYP-like sensor domain (PAS domain)"/>
    <property type="match status" value="3"/>
</dbReference>
<evidence type="ECO:0000256" key="3">
    <source>
        <dbReference type="ARBA" id="ARBA00022553"/>
    </source>
</evidence>
<dbReference type="PANTHER" id="PTHR43047">
    <property type="entry name" value="TWO-COMPONENT HISTIDINE PROTEIN KINASE"/>
    <property type="match status" value="1"/>
</dbReference>
<dbReference type="SMART" id="SM00448">
    <property type="entry name" value="REC"/>
    <property type="match status" value="1"/>
</dbReference>
<dbReference type="InterPro" id="IPR011006">
    <property type="entry name" value="CheY-like_superfamily"/>
</dbReference>
<dbReference type="SUPFAM" id="SSF47384">
    <property type="entry name" value="Homodimeric domain of signal transducing histidine kinase"/>
    <property type="match status" value="1"/>
</dbReference>
<reference evidence="11 12" key="1">
    <citation type="submission" date="2016-12" db="EMBL/GenBank/DDBJ databases">
        <authorList>
            <person name="Song W.-J."/>
            <person name="Kurnit D.M."/>
        </authorList>
    </citation>
    <scope>NUCLEOTIDE SEQUENCE [LARGE SCALE GENOMIC DNA]</scope>
    <source>
        <strain evidence="11 12">175</strain>
    </source>
</reference>
<accession>A0A1Y6DC83</accession>
<evidence type="ECO:0000259" key="10">
    <source>
        <dbReference type="PROSITE" id="PS50113"/>
    </source>
</evidence>
<dbReference type="InterPro" id="IPR001610">
    <property type="entry name" value="PAC"/>
</dbReference>
<dbReference type="CDD" id="cd00130">
    <property type="entry name" value="PAS"/>
    <property type="match status" value="1"/>
</dbReference>
<evidence type="ECO:0000259" key="9">
    <source>
        <dbReference type="PROSITE" id="PS50110"/>
    </source>
</evidence>
<feature type="modified residue" description="4-aspartylphosphate" evidence="6">
    <location>
        <position position="725"/>
    </location>
</feature>
<name>A0A1Y6DC83_9GAMM</name>
<feature type="domain" description="Response regulatory" evidence="9">
    <location>
        <begin position="676"/>
        <end position="792"/>
    </location>
</feature>
<dbReference type="InterPro" id="IPR013656">
    <property type="entry name" value="PAS_4"/>
</dbReference>
<feature type="domain" description="PAC" evidence="10">
    <location>
        <begin position="108"/>
        <end position="160"/>
    </location>
</feature>
<dbReference type="GO" id="GO:0000155">
    <property type="term" value="F:phosphorelay sensor kinase activity"/>
    <property type="evidence" value="ECO:0007669"/>
    <property type="project" value="InterPro"/>
</dbReference>
<dbReference type="Pfam" id="PF02518">
    <property type="entry name" value="HATPase_c"/>
    <property type="match status" value="1"/>
</dbReference>
<dbReference type="SMART" id="SM00086">
    <property type="entry name" value="PAC"/>
    <property type="match status" value="1"/>
</dbReference>
<dbReference type="Gene3D" id="3.30.565.10">
    <property type="entry name" value="Histidine kinase-like ATPase, C-terminal domain"/>
    <property type="match status" value="1"/>
</dbReference>
<dbReference type="Gene3D" id="3.30.450.20">
    <property type="entry name" value="PAS domain"/>
    <property type="match status" value="3"/>
</dbReference>
<dbReference type="InterPro" id="IPR013655">
    <property type="entry name" value="PAS_fold_3"/>
</dbReference>
<dbReference type="SUPFAM" id="SSF52172">
    <property type="entry name" value="CheY-like"/>
    <property type="match status" value="1"/>
</dbReference>
<dbReference type="PRINTS" id="PR00344">
    <property type="entry name" value="BCTRLSENSOR"/>
</dbReference>
<dbReference type="PROSITE" id="PS50110">
    <property type="entry name" value="RESPONSE_REGULATORY"/>
    <property type="match status" value="1"/>
</dbReference>
<dbReference type="InterPro" id="IPR036890">
    <property type="entry name" value="HATPase_C_sf"/>
</dbReference>
<dbReference type="SMART" id="SM00091">
    <property type="entry name" value="PAS"/>
    <property type="match status" value="2"/>
</dbReference>
<dbReference type="Gene3D" id="1.10.287.130">
    <property type="match status" value="1"/>
</dbReference>
<dbReference type="Pfam" id="PF00512">
    <property type="entry name" value="HisKA"/>
    <property type="match status" value="1"/>
</dbReference>
<dbReference type="Pfam" id="PF08447">
    <property type="entry name" value="PAS_3"/>
    <property type="match status" value="1"/>
</dbReference>
<dbReference type="InterPro" id="IPR000014">
    <property type="entry name" value="PAS"/>
</dbReference>
<dbReference type="InterPro" id="IPR035965">
    <property type="entry name" value="PAS-like_dom_sf"/>
</dbReference>
<dbReference type="SMART" id="SM00387">
    <property type="entry name" value="HATPase_c"/>
    <property type="match status" value="1"/>
</dbReference>
<evidence type="ECO:0000256" key="1">
    <source>
        <dbReference type="ARBA" id="ARBA00000085"/>
    </source>
</evidence>
<evidence type="ECO:0000313" key="12">
    <source>
        <dbReference type="Proteomes" id="UP000192923"/>
    </source>
</evidence>
<dbReference type="PANTHER" id="PTHR43047:SF72">
    <property type="entry name" value="OSMOSENSING HISTIDINE PROTEIN KINASE SLN1"/>
    <property type="match status" value="1"/>
</dbReference>
<dbReference type="AlphaFoldDB" id="A0A1Y6DC83"/>
<dbReference type="PROSITE" id="PS50109">
    <property type="entry name" value="HIS_KIN"/>
    <property type="match status" value="1"/>
</dbReference>
<dbReference type="InterPro" id="IPR003661">
    <property type="entry name" value="HisK_dim/P_dom"/>
</dbReference>